<comment type="pathway">
    <text evidence="9">Cofactor biosynthesis; thiamine diphosphate biosynthesis.</text>
</comment>
<comment type="catalytic activity">
    <reaction evidence="9">
        <text>[ThiI sulfur-carrier protein]-S-sulfanyl-L-cysteine + a uridine in tRNA + 2 reduced [2Fe-2S]-[ferredoxin] + ATP + H(+) = [ThiI sulfur-carrier protein]-L-cysteine + a 4-thiouridine in tRNA + 2 oxidized [2Fe-2S]-[ferredoxin] + AMP + diphosphate</text>
        <dbReference type="Rhea" id="RHEA:24176"/>
        <dbReference type="Rhea" id="RHEA-COMP:10000"/>
        <dbReference type="Rhea" id="RHEA-COMP:10001"/>
        <dbReference type="Rhea" id="RHEA-COMP:13337"/>
        <dbReference type="Rhea" id="RHEA-COMP:13338"/>
        <dbReference type="Rhea" id="RHEA-COMP:13339"/>
        <dbReference type="Rhea" id="RHEA-COMP:13340"/>
        <dbReference type="ChEBI" id="CHEBI:15378"/>
        <dbReference type="ChEBI" id="CHEBI:29950"/>
        <dbReference type="ChEBI" id="CHEBI:30616"/>
        <dbReference type="ChEBI" id="CHEBI:33019"/>
        <dbReference type="ChEBI" id="CHEBI:33737"/>
        <dbReference type="ChEBI" id="CHEBI:33738"/>
        <dbReference type="ChEBI" id="CHEBI:61963"/>
        <dbReference type="ChEBI" id="CHEBI:65315"/>
        <dbReference type="ChEBI" id="CHEBI:136798"/>
        <dbReference type="ChEBI" id="CHEBI:456215"/>
        <dbReference type="EC" id="2.8.1.4"/>
    </reaction>
</comment>
<dbReference type="EC" id="2.8.1.4" evidence="9"/>
<dbReference type="SUPFAM" id="SSF52402">
    <property type="entry name" value="Adenine nucleotide alpha hydrolases-like"/>
    <property type="match status" value="1"/>
</dbReference>
<dbReference type="Pfam" id="PF02568">
    <property type="entry name" value="ThiI"/>
    <property type="match status" value="1"/>
</dbReference>
<evidence type="ECO:0000256" key="7">
    <source>
        <dbReference type="ARBA" id="ARBA00022884"/>
    </source>
</evidence>
<dbReference type="SUPFAM" id="SSF143437">
    <property type="entry name" value="THUMP domain-like"/>
    <property type="match status" value="1"/>
</dbReference>
<dbReference type="SMART" id="SM00981">
    <property type="entry name" value="THUMP"/>
    <property type="match status" value="1"/>
</dbReference>
<dbReference type="InterPro" id="IPR049962">
    <property type="entry name" value="THUMP_ThiI"/>
</dbReference>
<dbReference type="Gene3D" id="3.40.50.620">
    <property type="entry name" value="HUPs"/>
    <property type="match status" value="1"/>
</dbReference>
<feature type="binding site" evidence="9">
    <location>
        <begin position="183"/>
        <end position="184"/>
    </location>
    <ligand>
        <name>ATP</name>
        <dbReference type="ChEBI" id="CHEBI:30616"/>
    </ligand>
</feature>
<accession>A0ABW2Q1X0</accession>
<dbReference type="InterPro" id="IPR054173">
    <property type="entry name" value="ThiI_fer"/>
</dbReference>
<comment type="caution">
    <text evidence="11">The sequence shown here is derived from an EMBL/GenBank/DDBJ whole genome shotgun (WGS) entry which is preliminary data.</text>
</comment>
<dbReference type="InterPro" id="IPR003720">
    <property type="entry name" value="tRNA_STrfase"/>
</dbReference>
<organism evidence="11 12">
    <name type="scientific">Scopulibacillus cellulosilyticus</name>
    <dbReference type="NCBI Taxonomy" id="2665665"/>
    <lineage>
        <taxon>Bacteria</taxon>
        <taxon>Bacillati</taxon>
        <taxon>Bacillota</taxon>
        <taxon>Bacilli</taxon>
        <taxon>Bacillales</taxon>
        <taxon>Sporolactobacillaceae</taxon>
        <taxon>Scopulibacillus</taxon>
    </lineage>
</organism>
<keyword evidence="6 9" id="KW-0067">ATP-binding</keyword>
<feature type="binding site" evidence="9">
    <location>
        <position position="287"/>
    </location>
    <ligand>
        <name>ATP</name>
        <dbReference type="ChEBI" id="CHEBI:30616"/>
    </ligand>
</feature>
<sequence>MIYDYLIVRFGELTLKGKNRNKFIDRLYVTVKEKLKPFPQLKLKRHFDDIEIQLNNEPIQQVTDVLTKIFGIQTIRAAIKVENDLESIKQGALKIIKSEEANIKTFKISAKRKNKKFPTGSDELNRTLGGHILTNTEDIKVDVHQPDINLRVEVMEHETRIYGKDFKGAGGLPAGSSGKVLLMLSGGIDSPVAGYLMQKRGAVLEAIHFHSPPYTNERARQKVIDLTEKLNDFGGQVKLHIVPFTDIQIQIRDKMPDNYRMTMMRRMMLRIAEKLAEKRGALAIATGESLGQVASQTLESMNTINEVTNLPVLRPLLTMDKVEIIDIAHKINTYDISIRPYEDCCTLFLPSAPKTKPNREHANKFEIDFPINELIQEAIDGIETIDLREQNNKTSLMDELL</sequence>
<dbReference type="Proteomes" id="UP001596505">
    <property type="component" value="Unassembled WGS sequence"/>
</dbReference>
<keyword evidence="5 9" id="KW-0547">Nucleotide-binding</keyword>
<dbReference type="RefSeq" id="WP_380966153.1">
    <property type="nucleotide sequence ID" value="NZ_JBHTCO010000014.1"/>
</dbReference>
<proteinExistence type="inferred from homology"/>
<keyword evidence="4 9" id="KW-0808">Transferase</keyword>
<dbReference type="Gene3D" id="3.30.2130.30">
    <property type="match status" value="1"/>
</dbReference>
<gene>
    <name evidence="9 11" type="primary">thiI</name>
    <name evidence="11" type="ORF">ACFQRG_11800</name>
</gene>
<dbReference type="EMBL" id="JBHTCO010000014">
    <property type="protein sequence ID" value="MFC7393638.1"/>
    <property type="molecule type" value="Genomic_DNA"/>
</dbReference>
<evidence type="ECO:0000313" key="11">
    <source>
        <dbReference type="EMBL" id="MFC7393638.1"/>
    </source>
</evidence>
<feature type="binding site" evidence="9">
    <location>
        <begin position="208"/>
        <end position="209"/>
    </location>
    <ligand>
        <name>ATP</name>
        <dbReference type="ChEBI" id="CHEBI:30616"/>
    </ligand>
</feature>
<feature type="domain" description="THUMP" evidence="10">
    <location>
        <begin position="60"/>
        <end position="165"/>
    </location>
</feature>
<comment type="similarity">
    <text evidence="9">Belongs to the ThiI family.</text>
</comment>
<protein>
    <recommendedName>
        <fullName evidence="9">Probable tRNA sulfurtransferase</fullName>
        <ecNumber evidence="9">2.8.1.4</ecNumber>
    </recommendedName>
    <alternativeName>
        <fullName evidence="9">Sulfur carrier protein ThiS sulfurtransferase</fullName>
    </alternativeName>
    <alternativeName>
        <fullName evidence="9">Thiamine biosynthesis protein ThiI</fullName>
    </alternativeName>
    <alternativeName>
        <fullName evidence="9">tRNA 4-thiouridine synthase</fullName>
    </alternativeName>
</protein>
<dbReference type="InterPro" id="IPR004114">
    <property type="entry name" value="THUMP_dom"/>
</dbReference>
<dbReference type="PANTHER" id="PTHR43209:SF1">
    <property type="entry name" value="TRNA SULFURTRANSFERASE"/>
    <property type="match status" value="1"/>
</dbReference>
<comment type="function">
    <text evidence="9">Catalyzes the ATP-dependent transfer of a sulfur to tRNA to produce 4-thiouridine in position 8 of tRNAs, which functions as a near-UV photosensor. Also catalyzes the transfer of sulfur to the sulfur carrier protein ThiS, forming ThiS-thiocarboxylate. This is a step in the synthesis of thiazole, in the thiamine biosynthesis pathway. The sulfur is donated as persulfide by IscS.</text>
</comment>
<keyword evidence="7 9" id="KW-0694">RNA-binding</keyword>
<dbReference type="CDD" id="cd11716">
    <property type="entry name" value="THUMP_ThiI"/>
    <property type="match status" value="1"/>
</dbReference>
<evidence type="ECO:0000256" key="1">
    <source>
        <dbReference type="ARBA" id="ARBA00004496"/>
    </source>
</evidence>
<name>A0ABW2Q1X0_9BACL</name>
<dbReference type="InterPro" id="IPR049961">
    <property type="entry name" value="ThiI_N"/>
</dbReference>
<comment type="catalytic activity">
    <reaction evidence="9">
        <text>[ThiS sulfur-carrier protein]-C-terminal Gly-Gly-AMP + S-sulfanyl-L-cysteinyl-[cysteine desulfurase] + AH2 = [ThiS sulfur-carrier protein]-C-terminal-Gly-aminoethanethioate + L-cysteinyl-[cysteine desulfurase] + A + AMP + 2 H(+)</text>
        <dbReference type="Rhea" id="RHEA:43340"/>
        <dbReference type="Rhea" id="RHEA-COMP:12157"/>
        <dbReference type="Rhea" id="RHEA-COMP:12158"/>
        <dbReference type="Rhea" id="RHEA-COMP:12910"/>
        <dbReference type="Rhea" id="RHEA-COMP:19908"/>
        <dbReference type="ChEBI" id="CHEBI:13193"/>
        <dbReference type="ChEBI" id="CHEBI:15378"/>
        <dbReference type="ChEBI" id="CHEBI:17499"/>
        <dbReference type="ChEBI" id="CHEBI:29950"/>
        <dbReference type="ChEBI" id="CHEBI:61963"/>
        <dbReference type="ChEBI" id="CHEBI:90618"/>
        <dbReference type="ChEBI" id="CHEBI:232372"/>
        <dbReference type="ChEBI" id="CHEBI:456215"/>
    </reaction>
</comment>
<dbReference type="NCBIfam" id="TIGR00342">
    <property type="entry name" value="tRNA uracil 4-sulfurtransferase ThiI"/>
    <property type="match status" value="1"/>
</dbReference>
<dbReference type="InterPro" id="IPR014729">
    <property type="entry name" value="Rossmann-like_a/b/a_fold"/>
</dbReference>
<evidence type="ECO:0000256" key="3">
    <source>
        <dbReference type="ARBA" id="ARBA00022555"/>
    </source>
</evidence>
<dbReference type="Pfam" id="PF22025">
    <property type="entry name" value="ThiI_fer"/>
    <property type="match status" value="1"/>
</dbReference>
<evidence type="ECO:0000256" key="4">
    <source>
        <dbReference type="ARBA" id="ARBA00022679"/>
    </source>
</evidence>
<evidence type="ECO:0000256" key="2">
    <source>
        <dbReference type="ARBA" id="ARBA00022490"/>
    </source>
</evidence>
<keyword evidence="12" id="KW-1185">Reference proteome</keyword>
<evidence type="ECO:0000313" key="12">
    <source>
        <dbReference type="Proteomes" id="UP001596505"/>
    </source>
</evidence>
<reference evidence="12" key="1">
    <citation type="journal article" date="2019" name="Int. J. Syst. Evol. Microbiol.">
        <title>The Global Catalogue of Microorganisms (GCM) 10K type strain sequencing project: providing services to taxonomists for standard genome sequencing and annotation.</title>
        <authorList>
            <consortium name="The Broad Institute Genomics Platform"/>
            <consortium name="The Broad Institute Genome Sequencing Center for Infectious Disease"/>
            <person name="Wu L."/>
            <person name="Ma J."/>
        </authorList>
    </citation>
    <scope>NUCLEOTIDE SEQUENCE [LARGE SCALE GENOMIC DNA]</scope>
    <source>
        <strain evidence="12">CGMCC 1.16305</strain>
    </source>
</reference>
<feature type="binding site" evidence="9">
    <location>
        <position position="265"/>
    </location>
    <ligand>
        <name>ATP</name>
        <dbReference type="ChEBI" id="CHEBI:30616"/>
    </ligand>
</feature>
<dbReference type="HAMAP" id="MF_00021">
    <property type="entry name" value="ThiI"/>
    <property type="match status" value="1"/>
</dbReference>
<keyword evidence="2 9" id="KW-0963">Cytoplasm</keyword>
<dbReference type="PROSITE" id="PS51165">
    <property type="entry name" value="THUMP"/>
    <property type="match status" value="1"/>
</dbReference>
<dbReference type="Pfam" id="PF02926">
    <property type="entry name" value="THUMP"/>
    <property type="match status" value="1"/>
</dbReference>
<dbReference type="PANTHER" id="PTHR43209">
    <property type="entry name" value="TRNA SULFURTRANSFERASE"/>
    <property type="match status" value="1"/>
</dbReference>
<evidence type="ECO:0000256" key="8">
    <source>
        <dbReference type="ARBA" id="ARBA00022977"/>
    </source>
</evidence>
<dbReference type="InterPro" id="IPR020536">
    <property type="entry name" value="ThiI_AANH"/>
</dbReference>
<evidence type="ECO:0000259" key="10">
    <source>
        <dbReference type="PROSITE" id="PS51165"/>
    </source>
</evidence>
<dbReference type="GO" id="GO:0140741">
    <property type="term" value="F:tRNA-uracil-4 sulfurtransferase activity"/>
    <property type="evidence" value="ECO:0007669"/>
    <property type="project" value="UniProtKB-EC"/>
</dbReference>
<comment type="subcellular location">
    <subcellularLocation>
        <location evidence="1 9">Cytoplasm</location>
    </subcellularLocation>
</comment>
<dbReference type="InterPro" id="IPR050102">
    <property type="entry name" value="tRNA_sulfurtransferase_ThiI"/>
</dbReference>
<keyword evidence="8 9" id="KW-0784">Thiamine biosynthesis</keyword>
<feature type="binding site" evidence="9">
    <location>
        <position position="296"/>
    </location>
    <ligand>
        <name>ATP</name>
        <dbReference type="ChEBI" id="CHEBI:30616"/>
    </ligand>
</feature>
<evidence type="ECO:0000256" key="5">
    <source>
        <dbReference type="ARBA" id="ARBA00022741"/>
    </source>
</evidence>
<dbReference type="CDD" id="cd01712">
    <property type="entry name" value="PPase_ThiI"/>
    <property type="match status" value="1"/>
</dbReference>
<evidence type="ECO:0000256" key="9">
    <source>
        <dbReference type="HAMAP-Rule" id="MF_00021"/>
    </source>
</evidence>
<evidence type="ECO:0000256" key="6">
    <source>
        <dbReference type="ARBA" id="ARBA00022840"/>
    </source>
</evidence>
<keyword evidence="3 9" id="KW-0820">tRNA-binding</keyword>